<evidence type="ECO:0000256" key="2">
    <source>
        <dbReference type="ARBA" id="ARBA00023125"/>
    </source>
</evidence>
<dbReference type="InterPro" id="IPR009057">
    <property type="entry name" value="Homeodomain-like_sf"/>
</dbReference>
<keyword evidence="2" id="KW-0238">DNA-binding</keyword>
<dbReference type="PROSITE" id="PS01124">
    <property type="entry name" value="HTH_ARAC_FAMILY_2"/>
    <property type="match status" value="1"/>
</dbReference>
<reference evidence="5 6" key="1">
    <citation type="submission" date="2019-02" db="EMBL/GenBank/DDBJ databases">
        <title>Hansschlegelia quercus sp. nov., a novel methylotrophic bacterium from buds of oak (Quercus robur L.).</title>
        <authorList>
            <person name="Agafonova N.V."/>
            <person name="Kaparullina E.N."/>
            <person name="Grouzdev D.S."/>
            <person name="Doronina N.V."/>
        </authorList>
    </citation>
    <scope>NUCLEOTIDE SEQUENCE [LARGE SCALE GENOMIC DNA]</scope>
    <source>
        <strain evidence="5 6">Dub</strain>
    </source>
</reference>
<organism evidence="5 6">
    <name type="scientific">Hansschlegelia quercus</name>
    <dbReference type="NCBI Taxonomy" id="2528245"/>
    <lineage>
        <taxon>Bacteria</taxon>
        <taxon>Pseudomonadati</taxon>
        <taxon>Pseudomonadota</taxon>
        <taxon>Alphaproteobacteria</taxon>
        <taxon>Hyphomicrobiales</taxon>
        <taxon>Methylopilaceae</taxon>
        <taxon>Hansschlegelia</taxon>
    </lineage>
</organism>
<evidence type="ECO:0000313" key="5">
    <source>
        <dbReference type="EMBL" id="TBN53591.1"/>
    </source>
</evidence>
<dbReference type="InterPro" id="IPR018060">
    <property type="entry name" value="HTH_AraC"/>
</dbReference>
<dbReference type="OrthoDB" id="252470at2"/>
<dbReference type="Proteomes" id="UP000291613">
    <property type="component" value="Unassembled WGS sequence"/>
</dbReference>
<feature type="domain" description="HTH araC/xylS-type" evidence="4">
    <location>
        <begin position="227"/>
        <end position="327"/>
    </location>
</feature>
<dbReference type="GO" id="GO:0043565">
    <property type="term" value="F:sequence-specific DNA binding"/>
    <property type="evidence" value="ECO:0007669"/>
    <property type="project" value="InterPro"/>
</dbReference>
<dbReference type="SMART" id="SM00342">
    <property type="entry name" value="HTH_ARAC"/>
    <property type="match status" value="1"/>
</dbReference>
<dbReference type="InterPro" id="IPR050204">
    <property type="entry name" value="AraC_XylS_family_regulators"/>
</dbReference>
<keyword evidence="3" id="KW-0804">Transcription</keyword>
<dbReference type="SUPFAM" id="SSF46689">
    <property type="entry name" value="Homeodomain-like"/>
    <property type="match status" value="1"/>
</dbReference>
<dbReference type="EMBL" id="SIUB01000003">
    <property type="protein sequence ID" value="TBN53591.1"/>
    <property type="molecule type" value="Genomic_DNA"/>
</dbReference>
<evidence type="ECO:0000259" key="4">
    <source>
        <dbReference type="PROSITE" id="PS01124"/>
    </source>
</evidence>
<protein>
    <submittedName>
        <fullName evidence="5">Helix-turn-helix domain-containing protein</fullName>
    </submittedName>
</protein>
<dbReference type="InterPro" id="IPR020449">
    <property type="entry name" value="Tscrpt_reg_AraC-type_HTH"/>
</dbReference>
<proteinExistence type="predicted"/>
<dbReference type="Pfam" id="PF14525">
    <property type="entry name" value="AraC_binding_2"/>
    <property type="match status" value="1"/>
</dbReference>
<keyword evidence="1" id="KW-0805">Transcription regulation</keyword>
<dbReference type="Pfam" id="PF12833">
    <property type="entry name" value="HTH_18"/>
    <property type="match status" value="1"/>
</dbReference>
<evidence type="ECO:0000256" key="1">
    <source>
        <dbReference type="ARBA" id="ARBA00023015"/>
    </source>
</evidence>
<dbReference type="PRINTS" id="PR00032">
    <property type="entry name" value="HTHARAC"/>
</dbReference>
<evidence type="ECO:0000313" key="6">
    <source>
        <dbReference type="Proteomes" id="UP000291613"/>
    </source>
</evidence>
<sequence>MRIASGSARFSGGAMSIEYTADAAPPGTRAQYWSESVSEIFFPLDVEIRDPGHFGGNVTYWDVGPTSLARFASGAVRYRREREHLRSIASEQLLITFALRSGASFRQNDVELNCKTRGFFIQRGNSPYEFEHSGDNELWVVKLDSESLRHRVRSIDRFASQVFDAELGMGALLLDTLSAMPQRLDETDKRLHDRLGSHLIDLLSLALEGDERVLRSGESTVQRAHIGRIERFIRQNLRSRSLTPELIAAECGISVRYLHDLFSGGDRTVGRWIRELRLEECRSQLQDADRRDTIAEIAYRWGFGDHAQFSRHYRAHFGETPRQTRDAGRA</sequence>
<dbReference type="Gene3D" id="1.10.10.60">
    <property type="entry name" value="Homeodomain-like"/>
    <property type="match status" value="1"/>
</dbReference>
<dbReference type="GO" id="GO:0003700">
    <property type="term" value="F:DNA-binding transcription factor activity"/>
    <property type="evidence" value="ECO:0007669"/>
    <property type="project" value="InterPro"/>
</dbReference>
<dbReference type="AlphaFoldDB" id="A0A4Q9GJW5"/>
<dbReference type="PANTHER" id="PTHR46796">
    <property type="entry name" value="HTH-TYPE TRANSCRIPTIONAL ACTIVATOR RHAS-RELATED"/>
    <property type="match status" value="1"/>
</dbReference>
<comment type="caution">
    <text evidence="5">The sequence shown here is derived from an EMBL/GenBank/DDBJ whole genome shotgun (WGS) entry which is preliminary data.</text>
</comment>
<gene>
    <name evidence="5" type="ORF">EYR15_07200</name>
</gene>
<evidence type="ECO:0000256" key="3">
    <source>
        <dbReference type="ARBA" id="ARBA00023163"/>
    </source>
</evidence>
<name>A0A4Q9GJW5_9HYPH</name>
<dbReference type="InterPro" id="IPR035418">
    <property type="entry name" value="AraC-bd_2"/>
</dbReference>
<accession>A0A4Q9GJW5</accession>
<keyword evidence="6" id="KW-1185">Reference proteome</keyword>